<dbReference type="Gene3D" id="3.40.50.1820">
    <property type="entry name" value="alpha/beta hydrolase"/>
    <property type="match status" value="1"/>
</dbReference>
<comment type="similarity">
    <text evidence="1">Belongs to the AB hydrolase superfamily.</text>
</comment>
<dbReference type="PRINTS" id="PR00111">
    <property type="entry name" value="ABHYDROLASE"/>
</dbReference>
<dbReference type="FunFam" id="3.40.50.1820:FF:000042">
    <property type="entry name" value="probable strigolactone esterase DAD2"/>
    <property type="match status" value="1"/>
</dbReference>
<dbReference type="RefSeq" id="WP_147803193.1">
    <property type="nucleotide sequence ID" value="NZ_CP144914.1"/>
</dbReference>
<sequence length="271" mass="30619">MGMKSCKSRNSVQVYGAGEKVLMLAHGFGTDQQVWHRLVPELKKNYTVITFDYTGAGLSDAAAYDEKRYSTINGYAQDIVEILDEMKIKKIHYIGHSVSGMIGAEAAMKRPDLFASLIMIGPSAHYLNDGSYHGGFEQNEINALMEMMERNYKEWAKTLAAAAMGRESEDEQTADFEHRLTRNDALITRQFAQVTFQLDYRDYIKHVDVPVTILQAQEDVIAPVEAGRYIHEQIEGSRFVLLEAKGHNPHLINPEEITTQVHEHVEAVEEV</sequence>
<dbReference type="InterPro" id="IPR000073">
    <property type="entry name" value="AB_hydrolase_1"/>
</dbReference>
<dbReference type="Proteomes" id="UP000321816">
    <property type="component" value="Chromosome"/>
</dbReference>
<protein>
    <submittedName>
        <fullName evidence="4">Alpha/beta hydrolase</fullName>
    </submittedName>
</protein>
<evidence type="ECO:0000313" key="5">
    <source>
        <dbReference type="Proteomes" id="UP000321816"/>
    </source>
</evidence>
<dbReference type="KEGG" id="ahal:FTX54_004835"/>
<evidence type="ECO:0000313" key="4">
    <source>
        <dbReference type="EMBL" id="WWD80890.1"/>
    </source>
</evidence>
<feature type="domain" description="AB hydrolase-1" evidence="3">
    <location>
        <begin position="21"/>
        <end position="254"/>
    </location>
</feature>
<gene>
    <name evidence="4" type="ORF">FTX54_004835</name>
</gene>
<reference evidence="4 5" key="1">
    <citation type="submission" date="2024-01" db="EMBL/GenBank/DDBJ databases">
        <title>Complete Genome Sequence of Alkalicoccus halolimnae BZ-SZ-XJ29T, a Moderately Halophilic Bacterium Isolated from a Salt Lake.</title>
        <authorList>
            <person name="Zhao B."/>
        </authorList>
    </citation>
    <scope>NUCLEOTIDE SEQUENCE [LARGE SCALE GENOMIC DNA]</scope>
    <source>
        <strain evidence="4 5">BZ-SZ-XJ29</strain>
    </source>
</reference>
<name>A0A5C7FIF5_9BACI</name>
<dbReference type="AlphaFoldDB" id="A0A5C7FIF5"/>
<keyword evidence="5" id="KW-1185">Reference proteome</keyword>
<dbReference type="SUPFAM" id="SSF53474">
    <property type="entry name" value="alpha/beta-Hydrolases"/>
    <property type="match status" value="1"/>
</dbReference>
<dbReference type="GO" id="GO:0016787">
    <property type="term" value="F:hydrolase activity"/>
    <property type="evidence" value="ECO:0007669"/>
    <property type="project" value="UniProtKB-KW"/>
</dbReference>
<evidence type="ECO:0000256" key="2">
    <source>
        <dbReference type="ARBA" id="ARBA00022801"/>
    </source>
</evidence>
<evidence type="ECO:0000259" key="3">
    <source>
        <dbReference type="Pfam" id="PF00561"/>
    </source>
</evidence>
<dbReference type="EMBL" id="CP144914">
    <property type="protein sequence ID" value="WWD80890.1"/>
    <property type="molecule type" value="Genomic_DNA"/>
</dbReference>
<proteinExistence type="inferred from homology"/>
<evidence type="ECO:0000256" key="1">
    <source>
        <dbReference type="ARBA" id="ARBA00008645"/>
    </source>
</evidence>
<organism evidence="4 5">
    <name type="scientific">Alkalicoccus halolimnae</name>
    <dbReference type="NCBI Taxonomy" id="1667239"/>
    <lineage>
        <taxon>Bacteria</taxon>
        <taxon>Bacillati</taxon>
        <taxon>Bacillota</taxon>
        <taxon>Bacilli</taxon>
        <taxon>Bacillales</taxon>
        <taxon>Bacillaceae</taxon>
        <taxon>Alkalicoccus</taxon>
    </lineage>
</organism>
<dbReference type="OrthoDB" id="9780932at2"/>
<dbReference type="PANTHER" id="PTHR43039">
    <property type="entry name" value="ESTERASE-RELATED"/>
    <property type="match status" value="1"/>
</dbReference>
<keyword evidence="2 4" id="KW-0378">Hydrolase</keyword>
<accession>A0A5C7FIF5</accession>
<dbReference type="Pfam" id="PF00561">
    <property type="entry name" value="Abhydrolase_1"/>
    <property type="match status" value="1"/>
</dbReference>
<dbReference type="InterPro" id="IPR029058">
    <property type="entry name" value="AB_hydrolase_fold"/>
</dbReference>